<name>A0A1I4XMP4_9CLOT</name>
<organism evidence="3 4">
    <name type="scientific">Proteiniclasticum ruminis</name>
    <dbReference type="NCBI Taxonomy" id="398199"/>
    <lineage>
        <taxon>Bacteria</taxon>
        <taxon>Bacillati</taxon>
        <taxon>Bacillota</taxon>
        <taxon>Clostridia</taxon>
        <taxon>Eubacteriales</taxon>
        <taxon>Clostridiaceae</taxon>
        <taxon>Proteiniclasticum</taxon>
    </lineage>
</organism>
<feature type="compositionally biased region" description="Basic and acidic residues" evidence="1">
    <location>
        <begin position="206"/>
        <end position="218"/>
    </location>
</feature>
<keyword evidence="4" id="KW-1185">Reference proteome</keyword>
<dbReference type="AlphaFoldDB" id="A0A1I4XMP4"/>
<protein>
    <submittedName>
        <fullName evidence="3">Acetyltransferase (GNAT) domain-containing protein</fullName>
    </submittedName>
</protein>
<keyword evidence="3" id="KW-0808">Transferase</keyword>
<dbReference type="PROSITE" id="PS51186">
    <property type="entry name" value="GNAT"/>
    <property type="match status" value="1"/>
</dbReference>
<reference evidence="3 4" key="1">
    <citation type="submission" date="2016-10" db="EMBL/GenBank/DDBJ databases">
        <authorList>
            <person name="de Groot N.N."/>
        </authorList>
    </citation>
    <scope>NUCLEOTIDE SEQUENCE [LARGE SCALE GENOMIC DNA]</scope>
    <source>
        <strain evidence="3 4">ML2</strain>
    </source>
</reference>
<accession>A0A1I4XMP4</accession>
<evidence type="ECO:0000256" key="1">
    <source>
        <dbReference type="SAM" id="MobiDB-lite"/>
    </source>
</evidence>
<evidence type="ECO:0000313" key="4">
    <source>
        <dbReference type="Proteomes" id="UP000181899"/>
    </source>
</evidence>
<evidence type="ECO:0000313" key="3">
    <source>
        <dbReference type="EMBL" id="SFN26580.1"/>
    </source>
</evidence>
<dbReference type="GO" id="GO:0016747">
    <property type="term" value="F:acyltransferase activity, transferring groups other than amino-acyl groups"/>
    <property type="evidence" value="ECO:0007669"/>
    <property type="project" value="InterPro"/>
</dbReference>
<dbReference type="CDD" id="cd04301">
    <property type="entry name" value="NAT_SF"/>
    <property type="match status" value="1"/>
</dbReference>
<dbReference type="InterPro" id="IPR016181">
    <property type="entry name" value="Acyl_CoA_acyltransferase"/>
</dbReference>
<sequence length="227" mass="26910">MVIRKYEYHRDFKKLLELFRTEGFIKGELRKNRSKETLRQSLNKSVTYVAYEEENLLGFVRVLEDPPFEPLVRDVYVKPSYRGRGIGKSLLYGLFERLSCERIQVATSDLSFAPHMGATLEQGAYYLRKPKEPTTYLLQDKTERKERRKKRKSKRIQERAYDEEDLFGSDEFHYMIMGYTSGGAAYGITWEEAYEDGLIEEEEDSFERKRDEKAHLSDSYEEDEIPF</sequence>
<dbReference type="OrthoDB" id="9775804at2"/>
<dbReference type="SUPFAM" id="SSF55729">
    <property type="entry name" value="Acyl-CoA N-acyltransferases (Nat)"/>
    <property type="match status" value="1"/>
</dbReference>
<feature type="region of interest" description="Disordered" evidence="1">
    <location>
        <begin position="201"/>
        <end position="227"/>
    </location>
</feature>
<dbReference type="InterPro" id="IPR000182">
    <property type="entry name" value="GNAT_dom"/>
</dbReference>
<gene>
    <name evidence="3" type="ORF">SAMN04488695_10153</name>
</gene>
<proteinExistence type="predicted"/>
<feature type="domain" description="N-acetyltransferase" evidence="2">
    <location>
        <begin position="1"/>
        <end position="143"/>
    </location>
</feature>
<dbReference type="RefSeq" id="WP_074908753.1">
    <property type="nucleotide sequence ID" value="NZ_FOVK01000001.1"/>
</dbReference>
<dbReference type="Proteomes" id="UP000181899">
    <property type="component" value="Unassembled WGS sequence"/>
</dbReference>
<dbReference type="Gene3D" id="3.40.630.30">
    <property type="match status" value="1"/>
</dbReference>
<dbReference type="EMBL" id="FOVK01000001">
    <property type="protein sequence ID" value="SFN26580.1"/>
    <property type="molecule type" value="Genomic_DNA"/>
</dbReference>
<dbReference type="Pfam" id="PF00583">
    <property type="entry name" value="Acetyltransf_1"/>
    <property type="match status" value="1"/>
</dbReference>
<evidence type="ECO:0000259" key="2">
    <source>
        <dbReference type="PROSITE" id="PS51186"/>
    </source>
</evidence>